<proteinExistence type="predicted"/>
<reference evidence="1" key="1">
    <citation type="journal article" date="2015" name="Nature">
        <title>Complex archaea that bridge the gap between prokaryotes and eukaryotes.</title>
        <authorList>
            <person name="Spang A."/>
            <person name="Saw J.H."/>
            <person name="Jorgensen S.L."/>
            <person name="Zaremba-Niedzwiedzka K."/>
            <person name="Martijn J."/>
            <person name="Lind A.E."/>
            <person name="van Eijk R."/>
            <person name="Schleper C."/>
            <person name="Guy L."/>
            <person name="Ettema T.J."/>
        </authorList>
    </citation>
    <scope>NUCLEOTIDE SEQUENCE</scope>
</reference>
<feature type="non-terminal residue" evidence="1">
    <location>
        <position position="21"/>
    </location>
</feature>
<accession>A0A0F8YGN7</accession>
<evidence type="ECO:0000313" key="1">
    <source>
        <dbReference type="EMBL" id="KKK80572.1"/>
    </source>
</evidence>
<dbReference type="AlphaFoldDB" id="A0A0F8YGN7"/>
<gene>
    <name evidence="1" type="ORF">LCGC14_2822170</name>
</gene>
<name>A0A0F8YGN7_9ZZZZ</name>
<organism evidence="1">
    <name type="scientific">marine sediment metagenome</name>
    <dbReference type="NCBI Taxonomy" id="412755"/>
    <lineage>
        <taxon>unclassified sequences</taxon>
        <taxon>metagenomes</taxon>
        <taxon>ecological metagenomes</taxon>
    </lineage>
</organism>
<sequence length="21" mass="2575">MDVYRKPVYEKEFKEDNSPVT</sequence>
<comment type="caution">
    <text evidence="1">The sequence shown here is derived from an EMBL/GenBank/DDBJ whole genome shotgun (WGS) entry which is preliminary data.</text>
</comment>
<protein>
    <submittedName>
        <fullName evidence="1">Uncharacterized protein</fullName>
    </submittedName>
</protein>
<dbReference type="EMBL" id="LAZR01053521">
    <property type="protein sequence ID" value="KKK80572.1"/>
    <property type="molecule type" value="Genomic_DNA"/>
</dbReference>